<protein>
    <recommendedName>
        <fullName evidence="2">TRF2/HOY1 PH-like domain-containing protein</fullName>
    </recommendedName>
</protein>
<keyword evidence="1" id="KW-0812">Transmembrane</keyword>
<evidence type="ECO:0000313" key="3">
    <source>
        <dbReference type="EMBL" id="CAI0473923.1"/>
    </source>
</evidence>
<proteinExistence type="predicted"/>
<name>A0AAV0PRP4_9ROSI</name>
<dbReference type="PANTHER" id="PTHR33494:SF1">
    <property type="entry name" value="C2H2-TYPE DOMAIN-CONTAINING PROTEIN-RELATED"/>
    <property type="match status" value="1"/>
</dbReference>
<evidence type="ECO:0000256" key="1">
    <source>
        <dbReference type="SAM" id="Phobius"/>
    </source>
</evidence>
<keyword evidence="1" id="KW-1133">Transmembrane helix</keyword>
<dbReference type="AlphaFoldDB" id="A0AAV0PRP4"/>
<dbReference type="PANTHER" id="PTHR33494">
    <property type="entry name" value="OS02G0793800 PROTEIN"/>
    <property type="match status" value="1"/>
</dbReference>
<evidence type="ECO:0000259" key="2">
    <source>
        <dbReference type="Pfam" id="PF24818"/>
    </source>
</evidence>
<gene>
    <name evidence="3" type="ORF">LITE_LOCUS39828</name>
</gene>
<feature type="domain" description="TRF2/HOY1 PH-like" evidence="2">
    <location>
        <begin position="81"/>
        <end position="123"/>
    </location>
</feature>
<evidence type="ECO:0000313" key="4">
    <source>
        <dbReference type="Proteomes" id="UP001154282"/>
    </source>
</evidence>
<keyword evidence="1" id="KW-0472">Membrane</keyword>
<dbReference type="EMBL" id="CAMGYJ010000009">
    <property type="protein sequence ID" value="CAI0473923.1"/>
    <property type="molecule type" value="Genomic_DNA"/>
</dbReference>
<organism evidence="3 4">
    <name type="scientific">Linum tenue</name>
    <dbReference type="NCBI Taxonomy" id="586396"/>
    <lineage>
        <taxon>Eukaryota</taxon>
        <taxon>Viridiplantae</taxon>
        <taxon>Streptophyta</taxon>
        <taxon>Embryophyta</taxon>
        <taxon>Tracheophyta</taxon>
        <taxon>Spermatophyta</taxon>
        <taxon>Magnoliopsida</taxon>
        <taxon>eudicotyledons</taxon>
        <taxon>Gunneridae</taxon>
        <taxon>Pentapetalae</taxon>
        <taxon>rosids</taxon>
        <taxon>fabids</taxon>
        <taxon>Malpighiales</taxon>
        <taxon>Linaceae</taxon>
        <taxon>Linum</taxon>
    </lineage>
</organism>
<dbReference type="Pfam" id="PF24818">
    <property type="entry name" value="PH_TRF2_HOY1"/>
    <property type="match status" value="1"/>
</dbReference>
<keyword evidence="4" id="KW-1185">Reference proteome</keyword>
<dbReference type="Proteomes" id="UP001154282">
    <property type="component" value="Unassembled WGS sequence"/>
</dbReference>
<accession>A0AAV0PRP4</accession>
<comment type="caution">
    <text evidence="3">The sequence shown here is derived from an EMBL/GenBank/DDBJ whole genome shotgun (WGS) entry which is preliminary data.</text>
</comment>
<feature type="transmembrane region" description="Helical" evidence="1">
    <location>
        <begin position="29"/>
        <end position="50"/>
    </location>
</feature>
<reference evidence="3" key="1">
    <citation type="submission" date="2022-08" db="EMBL/GenBank/DDBJ databases">
        <authorList>
            <person name="Gutierrez-Valencia J."/>
        </authorList>
    </citation>
    <scope>NUCLEOTIDE SEQUENCE</scope>
</reference>
<sequence>MSRLLAGDDDQVAATVASRAMSLRITATAFLIFAMAAKTHFLWTIVILYWRNGLEKKLCFSGNEYLLGIEFVLLSGTGNGELVWEVLDGGLKNKNKIEIKWSDILAIKGDFPDDAELESLHVVEGPSPSGVLPSTSNGSTADCQLFVGRHGGSISQKAPLPNPHGLLKPSMSIDDLVNYIGHCTSELKTGEIPFSFGQLKNGNILEEITWHLLRDSQFTSDEESHLMSRLELRKQHPPSLASEGEVKSGLLYKAAASATMPRNNSIGELLNLPRIASLPRFLSNM</sequence>
<dbReference type="InterPro" id="IPR057939">
    <property type="entry name" value="TRF2_HOY1_PH"/>
</dbReference>